<evidence type="ECO:0000313" key="3">
    <source>
        <dbReference type="Proteomes" id="UP000199167"/>
    </source>
</evidence>
<evidence type="ECO:0000313" key="2">
    <source>
        <dbReference type="EMBL" id="SEV93392.1"/>
    </source>
</evidence>
<accession>A0A1I0MXA3</accession>
<name>A0A1I0MXA3_9RHOB</name>
<keyword evidence="3" id="KW-1185">Reference proteome</keyword>
<dbReference type="NCBIfam" id="NF040521">
    <property type="entry name" value="C45_proenzyme"/>
    <property type="match status" value="1"/>
</dbReference>
<dbReference type="STRING" id="364200.SAMN04488515_0296"/>
<gene>
    <name evidence="2" type="ORF">SAMN04488515_0296</name>
</gene>
<organism evidence="2 3">
    <name type="scientific">Cognatiyoonia koreensis</name>
    <dbReference type="NCBI Taxonomy" id="364200"/>
    <lineage>
        <taxon>Bacteria</taxon>
        <taxon>Pseudomonadati</taxon>
        <taxon>Pseudomonadota</taxon>
        <taxon>Alphaproteobacteria</taxon>
        <taxon>Rhodobacterales</taxon>
        <taxon>Paracoccaceae</taxon>
        <taxon>Cognatiyoonia</taxon>
    </lineage>
</organism>
<dbReference type="RefSeq" id="WP_089989397.1">
    <property type="nucleotide sequence ID" value="NZ_FOIZ01000001.1"/>
</dbReference>
<sequence>MTNMTLTFDAVEEAKPGPKWAARWARSWPDYEAWFVARGGDAGPSRADCRAALKKHMPELIATYDELVAIAGGSDRAARFLATWCPPTYLGGCSLAAVADRDDVRLVRNYDLSPDLNEGLLLRTEWTGRAVMGMVEFLWGLSDGINDAGLSVALAYGGRSETGIGFGITTILRYLLETCDTVAEAIAVLKRIPSHMAYNVVLADKAGQAASIELAPGGGATIMPQAIATNHQSKGTAAHRPHFTQTVERLAHLKALKATPRNLGKLFLEKPLRQDRYAQGFGTLFTAEYDPKARSLVLWMNGERWDQSLDAFQERQHVADYSHAAIECATGASDIPADHTVDWSRAAMIDWSQLSRDYAMGRGQDVSAYLPAAATIHGKAVSQYCAKSPLGACP</sequence>
<reference evidence="2 3" key="1">
    <citation type="submission" date="2016-10" db="EMBL/GenBank/DDBJ databases">
        <authorList>
            <person name="de Groot N.N."/>
        </authorList>
    </citation>
    <scope>NUCLEOTIDE SEQUENCE [LARGE SCALE GENOMIC DNA]</scope>
    <source>
        <strain evidence="2 3">DSM 17925</strain>
    </source>
</reference>
<dbReference type="InterPro" id="IPR047794">
    <property type="entry name" value="C45_proenzyme-like"/>
</dbReference>
<dbReference type="InterPro" id="IPR005079">
    <property type="entry name" value="Peptidase_C45_hydrolase"/>
</dbReference>
<dbReference type="Pfam" id="PF03417">
    <property type="entry name" value="AAT"/>
    <property type="match status" value="1"/>
</dbReference>
<dbReference type="OrthoDB" id="8617387at2"/>
<dbReference type="EMBL" id="FOIZ01000001">
    <property type="protein sequence ID" value="SEV93392.1"/>
    <property type="molecule type" value="Genomic_DNA"/>
</dbReference>
<dbReference type="PANTHER" id="PTHR34180">
    <property type="entry name" value="PEPTIDASE C45"/>
    <property type="match status" value="1"/>
</dbReference>
<feature type="domain" description="Peptidase C45 hydrolase" evidence="1">
    <location>
        <begin position="103"/>
        <end position="300"/>
    </location>
</feature>
<evidence type="ECO:0000259" key="1">
    <source>
        <dbReference type="Pfam" id="PF03417"/>
    </source>
</evidence>
<dbReference type="Gene3D" id="3.60.60.10">
    <property type="entry name" value="Penicillin V Acylase, Chain A"/>
    <property type="match status" value="1"/>
</dbReference>
<keyword evidence="2" id="KW-0378">Hydrolase</keyword>
<dbReference type="Proteomes" id="UP000199167">
    <property type="component" value="Unassembled WGS sequence"/>
</dbReference>
<dbReference type="InterPro" id="IPR047801">
    <property type="entry name" value="Peptidase_C45"/>
</dbReference>
<protein>
    <submittedName>
        <fullName evidence="2">Predicted choloylglycine hydrolase</fullName>
    </submittedName>
</protein>
<dbReference type="SUPFAM" id="SSF56235">
    <property type="entry name" value="N-terminal nucleophile aminohydrolases (Ntn hydrolases)"/>
    <property type="match status" value="1"/>
</dbReference>
<dbReference type="CDD" id="cd01935">
    <property type="entry name" value="Ntn_CGH_like"/>
    <property type="match status" value="1"/>
</dbReference>
<proteinExistence type="predicted"/>
<dbReference type="InterPro" id="IPR029055">
    <property type="entry name" value="Ntn_hydrolases_N"/>
</dbReference>
<dbReference type="GO" id="GO:0016787">
    <property type="term" value="F:hydrolase activity"/>
    <property type="evidence" value="ECO:0007669"/>
    <property type="project" value="UniProtKB-KW"/>
</dbReference>
<dbReference type="AlphaFoldDB" id="A0A1I0MXA3"/>
<dbReference type="PANTHER" id="PTHR34180:SF1">
    <property type="entry name" value="BETA-ALANYL-DOPAMINE_CARCININE HYDROLASE"/>
    <property type="match status" value="1"/>
</dbReference>